<organism evidence="2 3">
    <name type="scientific">Hydnum rufescens UP504</name>
    <dbReference type="NCBI Taxonomy" id="1448309"/>
    <lineage>
        <taxon>Eukaryota</taxon>
        <taxon>Fungi</taxon>
        <taxon>Dikarya</taxon>
        <taxon>Basidiomycota</taxon>
        <taxon>Agaricomycotina</taxon>
        <taxon>Agaricomycetes</taxon>
        <taxon>Cantharellales</taxon>
        <taxon>Hydnaceae</taxon>
        <taxon>Hydnum</taxon>
    </lineage>
</organism>
<name>A0A9P6DNR9_9AGAM</name>
<sequence length="369" mass="41356">MSRDPRKTRYHYQGSVGPRGGHTTHFPVNTTSSPPVYPGWRPSLPTLEGEALDSSTAATEPNPWEEAKSPQSSVHPPRPQGFQPSPNHFDRPSNQQRELSTHSRSIAIGISEPKQPENEPPSGNTNTSSFPTTQQTITFTPRTILSSPRITTGATPTGTGSLNKVSRGENRRSPPLGPKRINPRDLAERERRVYRQIHEFDQRRKAWERIHTWNEDSLEKVRRNVEESQKAVAEDRQSIKEDRAQVLQSIQHSADCVIATNNWIANQLSSLATFTAEFNRMMDTIVTVPVTSSTALGAVIWHLGFIVQEHNLQSGPIQAFALYQLIAPPLKYLLLTLQKHEHLGIIPEICLRLRSYRGSVHLLGMSATD</sequence>
<reference evidence="2" key="1">
    <citation type="journal article" date="2020" name="Nat. Commun.">
        <title>Large-scale genome sequencing of mycorrhizal fungi provides insights into the early evolution of symbiotic traits.</title>
        <authorList>
            <person name="Miyauchi S."/>
            <person name="Kiss E."/>
            <person name="Kuo A."/>
            <person name="Drula E."/>
            <person name="Kohler A."/>
            <person name="Sanchez-Garcia M."/>
            <person name="Morin E."/>
            <person name="Andreopoulos B."/>
            <person name="Barry K.W."/>
            <person name="Bonito G."/>
            <person name="Buee M."/>
            <person name="Carver A."/>
            <person name="Chen C."/>
            <person name="Cichocki N."/>
            <person name="Clum A."/>
            <person name="Culley D."/>
            <person name="Crous P.W."/>
            <person name="Fauchery L."/>
            <person name="Girlanda M."/>
            <person name="Hayes R.D."/>
            <person name="Keri Z."/>
            <person name="LaButti K."/>
            <person name="Lipzen A."/>
            <person name="Lombard V."/>
            <person name="Magnuson J."/>
            <person name="Maillard F."/>
            <person name="Murat C."/>
            <person name="Nolan M."/>
            <person name="Ohm R.A."/>
            <person name="Pangilinan J."/>
            <person name="Pereira M.F."/>
            <person name="Perotto S."/>
            <person name="Peter M."/>
            <person name="Pfister S."/>
            <person name="Riley R."/>
            <person name="Sitrit Y."/>
            <person name="Stielow J.B."/>
            <person name="Szollosi G."/>
            <person name="Zifcakova L."/>
            <person name="Stursova M."/>
            <person name="Spatafora J.W."/>
            <person name="Tedersoo L."/>
            <person name="Vaario L.M."/>
            <person name="Yamada A."/>
            <person name="Yan M."/>
            <person name="Wang P."/>
            <person name="Xu J."/>
            <person name="Bruns T."/>
            <person name="Baldrian P."/>
            <person name="Vilgalys R."/>
            <person name="Dunand C."/>
            <person name="Henrissat B."/>
            <person name="Grigoriev I.V."/>
            <person name="Hibbett D."/>
            <person name="Nagy L.G."/>
            <person name="Martin F.M."/>
        </authorList>
    </citation>
    <scope>NUCLEOTIDE SEQUENCE</scope>
    <source>
        <strain evidence="2">UP504</strain>
    </source>
</reference>
<evidence type="ECO:0000256" key="1">
    <source>
        <dbReference type="SAM" id="MobiDB-lite"/>
    </source>
</evidence>
<evidence type="ECO:0000313" key="2">
    <source>
        <dbReference type="EMBL" id="KAF9509286.1"/>
    </source>
</evidence>
<proteinExistence type="predicted"/>
<gene>
    <name evidence="2" type="ORF">BS47DRAFT_1397071</name>
</gene>
<feature type="region of interest" description="Disordered" evidence="1">
    <location>
        <begin position="1"/>
        <end position="184"/>
    </location>
</feature>
<keyword evidence="3" id="KW-1185">Reference proteome</keyword>
<dbReference type="AlphaFoldDB" id="A0A9P6DNR9"/>
<comment type="caution">
    <text evidence="2">The sequence shown here is derived from an EMBL/GenBank/DDBJ whole genome shotgun (WGS) entry which is preliminary data.</text>
</comment>
<protein>
    <submittedName>
        <fullName evidence="2">Uncharacterized protein</fullName>
    </submittedName>
</protein>
<evidence type="ECO:0000313" key="3">
    <source>
        <dbReference type="Proteomes" id="UP000886523"/>
    </source>
</evidence>
<feature type="compositionally biased region" description="Polar residues" evidence="1">
    <location>
        <begin position="82"/>
        <end position="104"/>
    </location>
</feature>
<feature type="compositionally biased region" description="Polar residues" evidence="1">
    <location>
        <begin position="145"/>
        <end position="164"/>
    </location>
</feature>
<dbReference type="Proteomes" id="UP000886523">
    <property type="component" value="Unassembled WGS sequence"/>
</dbReference>
<dbReference type="EMBL" id="MU129039">
    <property type="protein sequence ID" value="KAF9509286.1"/>
    <property type="molecule type" value="Genomic_DNA"/>
</dbReference>
<accession>A0A9P6DNR9</accession>
<feature type="compositionally biased region" description="Low complexity" evidence="1">
    <location>
        <begin position="127"/>
        <end position="144"/>
    </location>
</feature>